<keyword evidence="4" id="KW-1185">Reference proteome</keyword>
<evidence type="ECO:0000256" key="1">
    <source>
        <dbReference type="SAM" id="MobiDB-lite"/>
    </source>
</evidence>
<evidence type="ECO:0000313" key="3">
    <source>
        <dbReference type="EMBL" id="PTB77957.1"/>
    </source>
</evidence>
<sequence length="173" mass="17833">MDSDEAAQAAKDGPALASEALVAVLVLVALLVAVPAGARWVATALGLELGLVVPVPVLVSAAVLALALALAFAVARLWAGRARALGLALAAVGPGTGPRSLSGPWNHLRALCILPSYRHQTEGDRGDRDGVEESGSEVDVRFVGPDKPKAGRKQSKTADSENGTRRHKPKIGR</sequence>
<dbReference type="Proteomes" id="UP000240760">
    <property type="component" value="Unassembled WGS sequence"/>
</dbReference>
<feature type="compositionally biased region" description="Basic and acidic residues" evidence="1">
    <location>
        <begin position="120"/>
        <end position="131"/>
    </location>
</feature>
<feature type="transmembrane region" description="Helical" evidence="2">
    <location>
        <begin position="20"/>
        <end position="41"/>
    </location>
</feature>
<feature type="region of interest" description="Disordered" evidence="1">
    <location>
        <begin position="120"/>
        <end position="173"/>
    </location>
</feature>
<keyword evidence="2" id="KW-1133">Transmembrane helix</keyword>
<reference evidence="3 4" key="1">
    <citation type="submission" date="2016-07" db="EMBL/GenBank/DDBJ databases">
        <title>Multiple horizontal gene transfer events from other fungi enriched the ability of initially mycotrophic Trichoderma (Ascomycota) to feed on dead plant biomass.</title>
        <authorList>
            <consortium name="DOE Joint Genome Institute"/>
            <person name="Aerts A."/>
            <person name="Atanasova L."/>
            <person name="Chenthamara K."/>
            <person name="Zhang J."/>
            <person name="Grujic M."/>
            <person name="Henrissat B."/>
            <person name="Kuo A."/>
            <person name="Salamov A."/>
            <person name="Lipzen A."/>
            <person name="Labutti K."/>
            <person name="Barry K."/>
            <person name="Miao Y."/>
            <person name="Rahimi M.J."/>
            <person name="Shen Q."/>
            <person name="Grigoriev I.V."/>
            <person name="Kubicek C.P."/>
            <person name="Druzhinina I.S."/>
        </authorList>
    </citation>
    <scope>NUCLEOTIDE SEQUENCE [LARGE SCALE GENOMIC DNA]</scope>
    <source>
        <strain evidence="3 4">ATCC 18648</strain>
    </source>
</reference>
<gene>
    <name evidence="3" type="ORF">M440DRAFT_4071</name>
</gene>
<accession>A0A2T4C8Q3</accession>
<name>A0A2T4C8Q3_TRILO</name>
<proteinExistence type="predicted"/>
<feature type="transmembrane region" description="Helical" evidence="2">
    <location>
        <begin position="53"/>
        <end position="75"/>
    </location>
</feature>
<evidence type="ECO:0000313" key="4">
    <source>
        <dbReference type="Proteomes" id="UP000240760"/>
    </source>
</evidence>
<evidence type="ECO:0000256" key="2">
    <source>
        <dbReference type="SAM" id="Phobius"/>
    </source>
</evidence>
<organism evidence="3 4">
    <name type="scientific">Trichoderma longibrachiatum ATCC 18648</name>
    <dbReference type="NCBI Taxonomy" id="983965"/>
    <lineage>
        <taxon>Eukaryota</taxon>
        <taxon>Fungi</taxon>
        <taxon>Dikarya</taxon>
        <taxon>Ascomycota</taxon>
        <taxon>Pezizomycotina</taxon>
        <taxon>Sordariomycetes</taxon>
        <taxon>Hypocreomycetidae</taxon>
        <taxon>Hypocreales</taxon>
        <taxon>Hypocreaceae</taxon>
        <taxon>Trichoderma</taxon>
    </lineage>
</organism>
<dbReference type="AlphaFoldDB" id="A0A2T4C8Q3"/>
<protein>
    <submittedName>
        <fullName evidence="3">Uncharacterized protein</fullName>
    </submittedName>
</protein>
<keyword evidence="2" id="KW-0472">Membrane</keyword>
<keyword evidence="2" id="KW-0812">Transmembrane</keyword>
<dbReference type="EMBL" id="KZ679130">
    <property type="protein sequence ID" value="PTB77957.1"/>
    <property type="molecule type" value="Genomic_DNA"/>
</dbReference>
<feature type="compositionally biased region" description="Basic and acidic residues" evidence="1">
    <location>
        <begin position="138"/>
        <end position="149"/>
    </location>
</feature>